<feature type="region of interest" description="Disordered" evidence="1">
    <location>
        <begin position="363"/>
        <end position="398"/>
    </location>
</feature>
<dbReference type="AlphaFoldDB" id="V5ECY5"/>
<keyword evidence="4" id="KW-1185">Reference proteome</keyword>
<dbReference type="HOGENOM" id="CLU_465383_0_0_1"/>
<feature type="compositionally biased region" description="Basic and acidic residues" evidence="1">
    <location>
        <begin position="492"/>
        <end position="501"/>
    </location>
</feature>
<dbReference type="OrthoDB" id="2162994at2759"/>
<evidence type="ECO:0000256" key="1">
    <source>
        <dbReference type="SAM" id="MobiDB-lite"/>
    </source>
</evidence>
<feature type="compositionally biased region" description="Basic and acidic residues" evidence="1">
    <location>
        <begin position="443"/>
        <end position="455"/>
    </location>
</feature>
<feature type="compositionally biased region" description="Basic and acidic residues" evidence="1">
    <location>
        <begin position="363"/>
        <end position="377"/>
    </location>
</feature>
<accession>V5ECY5</accession>
<gene>
    <name evidence="3" type="ORF">PSEUBRA_SCAF17g04326</name>
</gene>
<proteinExistence type="predicted"/>
<reference evidence="4" key="1">
    <citation type="journal article" date="2013" name="Genome Announc.">
        <title>Draft genome sequence of Pseudozyma brasiliensis sp. nov. strain GHG001, a high producer of endo-1,4-xylanase isolated from an insect pest of sugarcane.</title>
        <authorList>
            <person name="Oliveira J.V.D.C."/>
            <person name="dos Santos R.A.C."/>
            <person name="Borges T.A."/>
            <person name="Riano-Pachon D.M."/>
            <person name="Goldman G.H."/>
        </authorList>
    </citation>
    <scope>NUCLEOTIDE SEQUENCE [LARGE SCALE GENOMIC DNA]</scope>
    <source>
        <strain evidence="4">GHG001</strain>
    </source>
</reference>
<evidence type="ECO:0000259" key="2">
    <source>
        <dbReference type="SMART" id="SM00401"/>
    </source>
</evidence>
<dbReference type="SUPFAM" id="SSF57716">
    <property type="entry name" value="Glucocorticoid receptor-like (DNA-binding domain)"/>
    <property type="match status" value="1"/>
</dbReference>
<evidence type="ECO:0000313" key="4">
    <source>
        <dbReference type="Proteomes" id="UP000019377"/>
    </source>
</evidence>
<feature type="compositionally biased region" description="Basic and acidic residues" evidence="1">
    <location>
        <begin position="282"/>
        <end position="295"/>
    </location>
</feature>
<feature type="compositionally biased region" description="Low complexity" evidence="1">
    <location>
        <begin position="239"/>
        <end position="249"/>
    </location>
</feature>
<sequence length="534" mass="57916">MSASNPLINSPHAALGRHPDLPYANRPKRSDSIQFDHPAPRGVFGPAHAMMPDFSDEATFVPTTLAERLLERTYLDDVVQPLVRALVGARMVYGVNGEAPTERSQAYVDLEKLRRELERSTQRARHAEQERDDLARRLDLAGVPDAPRERAERHSEHLGPSDHITSSSRSQQHPPQPMMGVKRSRPGDYEPRPSAPGSNAVSVNVAHGDGPGASVTITTEAPHSTPVGMTSRPHHDQMSPPGSYSGHPGSSRHRSYADLHHDPHDGPDPRHSTRMPLGPPTHETDFAYADDRGDRYNGQPPHRPPLAPRYGARSPQSSSAYLTSSSDRSSMPTLTTYPSTSSSTSFTPAYSSVHYDHANEADDLERSRKVPRHDMDPPTHPVSRPGSFMLTPSSESSYPIRKLASTKNRTCSSCAAPHDAKFRRGPNGPGTLCDRCGSRWKKFKEQESASKRESMGGDSAASAAASAAAQARLSSASASSESPMEPPSGGSGREESAEGRRGPNVSPGDAARRESDDAQMQRERSASVDQLIDD</sequence>
<dbReference type="RefSeq" id="XP_016293310.1">
    <property type="nucleotide sequence ID" value="XM_016435260.1"/>
</dbReference>
<feature type="compositionally biased region" description="Low complexity" evidence="1">
    <location>
        <begin position="459"/>
        <end position="483"/>
    </location>
</feature>
<dbReference type="Gene3D" id="3.30.50.10">
    <property type="entry name" value="Erythroid Transcription Factor GATA-1, subunit A"/>
    <property type="match status" value="1"/>
</dbReference>
<feature type="region of interest" description="Disordered" evidence="1">
    <location>
        <begin position="1"/>
        <end position="33"/>
    </location>
</feature>
<dbReference type="InterPro" id="IPR000679">
    <property type="entry name" value="Znf_GATA"/>
</dbReference>
<dbReference type="GeneID" id="27417879"/>
<protein>
    <recommendedName>
        <fullName evidence="2">GATA-type domain-containing protein</fullName>
    </recommendedName>
</protein>
<dbReference type="InterPro" id="IPR013088">
    <property type="entry name" value="Znf_NHR/GATA"/>
</dbReference>
<feature type="region of interest" description="Disordered" evidence="1">
    <location>
        <begin position="417"/>
        <end position="534"/>
    </location>
</feature>
<dbReference type="GO" id="GO:0043565">
    <property type="term" value="F:sequence-specific DNA binding"/>
    <property type="evidence" value="ECO:0007669"/>
    <property type="project" value="InterPro"/>
</dbReference>
<feature type="compositionally biased region" description="Basic and acidic residues" evidence="1">
    <location>
        <begin position="119"/>
        <end position="139"/>
    </location>
</feature>
<dbReference type="Proteomes" id="UP000019377">
    <property type="component" value="Unassembled WGS sequence"/>
</dbReference>
<dbReference type="OMA" id="STKNRTC"/>
<name>V5ECY5_KALBG</name>
<dbReference type="eggNOG" id="ENOG502R34S">
    <property type="taxonomic scope" value="Eukaryota"/>
</dbReference>
<dbReference type="GO" id="GO:0006355">
    <property type="term" value="P:regulation of DNA-templated transcription"/>
    <property type="evidence" value="ECO:0007669"/>
    <property type="project" value="InterPro"/>
</dbReference>
<dbReference type="GO" id="GO:0008270">
    <property type="term" value="F:zinc ion binding"/>
    <property type="evidence" value="ECO:0007669"/>
    <property type="project" value="InterPro"/>
</dbReference>
<feature type="compositionally biased region" description="Basic and acidic residues" evidence="1">
    <location>
        <begin position="146"/>
        <end position="160"/>
    </location>
</feature>
<feature type="region of interest" description="Disordered" evidence="1">
    <location>
        <begin position="119"/>
        <end position="346"/>
    </location>
</feature>
<dbReference type="EMBL" id="KI545859">
    <property type="protein sequence ID" value="EST08321.1"/>
    <property type="molecule type" value="Genomic_DNA"/>
</dbReference>
<feature type="compositionally biased region" description="Polar residues" evidence="1">
    <location>
        <begin position="314"/>
        <end position="328"/>
    </location>
</feature>
<feature type="compositionally biased region" description="Low complexity" evidence="1">
    <location>
        <begin position="329"/>
        <end position="346"/>
    </location>
</feature>
<feature type="domain" description="GATA-type" evidence="2">
    <location>
        <begin position="405"/>
        <end position="457"/>
    </location>
</feature>
<feature type="compositionally biased region" description="Basic and acidic residues" evidence="1">
    <location>
        <begin position="510"/>
        <end position="526"/>
    </location>
</feature>
<dbReference type="SMART" id="SM00401">
    <property type="entry name" value="ZnF_GATA"/>
    <property type="match status" value="1"/>
</dbReference>
<feature type="compositionally biased region" description="Basic and acidic residues" evidence="1">
    <location>
        <begin position="255"/>
        <end position="271"/>
    </location>
</feature>
<dbReference type="CDD" id="cd00202">
    <property type="entry name" value="ZnF_GATA"/>
    <property type="match status" value="1"/>
</dbReference>
<evidence type="ECO:0000313" key="3">
    <source>
        <dbReference type="EMBL" id="EST08321.1"/>
    </source>
</evidence>
<organism evidence="3 4">
    <name type="scientific">Kalmanozyma brasiliensis (strain GHG001)</name>
    <name type="common">Yeast</name>
    <name type="synonym">Pseudozyma brasiliensis</name>
    <dbReference type="NCBI Taxonomy" id="1365824"/>
    <lineage>
        <taxon>Eukaryota</taxon>
        <taxon>Fungi</taxon>
        <taxon>Dikarya</taxon>
        <taxon>Basidiomycota</taxon>
        <taxon>Ustilaginomycotina</taxon>
        <taxon>Ustilaginomycetes</taxon>
        <taxon>Ustilaginales</taxon>
        <taxon>Ustilaginaceae</taxon>
        <taxon>Kalmanozyma</taxon>
    </lineage>
</organism>